<dbReference type="Proteomes" id="UP000279372">
    <property type="component" value="Unassembled WGS sequence"/>
</dbReference>
<organism evidence="1 2">
    <name type="scientific">Pseudomonas syringae pv. philadelphi</name>
    <dbReference type="NCBI Taxonomy" id="251706"/>
    <lineage>
        <taxon>Bacteria</taxon>
        <taxon>Pseudomonadati</taxon>
        <taxon>Pseudomonadota</taxon>
        <taxon>Gammaproteobacteria</taxon>
        <taxon>Pseudomonadales</taxon>
        <taxon>Pseudomonadaceae</taxon>
        <taxon>Pseudomonas</taxon>
    </lineage>
</organism>
<name>A0A3M3YZH2_9PSED</name>
<gene>
    <name evidence="1" type="ORF">ALQ33_04920</name>
</gene>
<reference evidence="1 2" key="1">
    <citation type="submission" date="2018-08" db="EMBL/GenBank/DDBJ databases">
        <title>Recombination of ecologically and evolutionarily significant loci maintains genetic cohesion in the Pseudomonas syringae species complex.</title>
        <authorList>
            <person name="Dillon M."/>
            <person name="Thakur S."/>
            <person name="Almeida R.N.D."/>
            <person name="Weir B.S."/>
            <person name="Guttman D.S."/>
        </authorList>
    </citation>
    <scope>NUCLEOTIDE SEQUENCE [LARGE SCALE GENOMIC DNA]</scope>
    <source>
        <strain evidence="1 2">ICMP 8902</strain>
    </source>
</reference>
<sequence length="39" mass="4377">MTYKAFSFPSAPEVGRIIDTSQRASTVNFKNPEISRQTT</sequence>
<dbReference type="AlphaFoldDB" id="A0A3M3YZH2"/>
<protein>
    <submittedName>
        <fullName evidence="1">Uncharacterized protein</fullName>
    </submittedName>
</protein>
<accession>A0A3M3YZH2</accession>
<evidence type="ECO:0000313" key="2">
    <source>
        <dbReference type="Proteomes" id="UP000279372"/>
    </source>
</evidence>
<evidence type="ECO:0000313" key="1">
    <source>
        <dbReference type="EMBL" id="RMO87952.1"/>
    </source>
</evidence>
<proteinExistence type="predicted"/>
<comment type="caution">
    <text evidence="1">The sequence shown here is derived from an EMBL/GenBank/DDBJ whole genome shotgun (WGS) entry which is preliminary data.</text>
</comment>
<dbReference type="EMBL" id="RBQB01000189">
    <property type="protein sequence ID" value="RMO87952.1"/>
    <property type="molecule type" value="Genomic_DNA"/>
</dbReference>